<dbReference type="InParanoid" id="A0A067MEH4"/>
<keyword evidence="2" id="KW-1185">Reference proteome</keyword>
<protein>
    <submittedName>
        <fullName evidence="1">Uncharacterized protein</fullName>
    </submittedName>
</protein>
<dbReference type="AlphaFoldDB" id="A0A067MEH4"/>
<organism evidence="1 2">
    <name type="scientific">Botryobasidium botryosum (strain FD-172 SS1)</name>
    <dbReference type="NCBI Taxonomy" id="930990"/>
    <lineage>
        <taxon>Eukaryota</taxon>
        <taxon>Fungi</taxon>
        <taxon>Dikarya</taxon>
        <taxon>Basidiomycota</taxon>
        <taxon>Agaricomycotina</taxon>
        <taxon>Agaricomycetes</taxon>
        <taxon>Cantharellales</taxon>
        <taxon>Botryobasidiaceae</taxon>
        <taxon>Botryobasidium</taxon>
    </lineage>
</organism>
<dbReference type="EMBL" id="KL198039">
    <property type="protein sequence ID" value="KDQ14173.1"/>
    <property type="molecule type" value="Genomic_DNA"/>
</dbReference>
<proteinExistence type="predicted"/>
<dbReference type="HOGENOM" id="CLU_2263312_0_0_1"/>
<dbReference type="Proteomes" id="UP000027195">
    <property type="component" value="Unassembled WGS sequence"/>
</dbReference>
<sequence length="103" mass="11441">MLPAPYATFVHSSHAARENRKTLNTLSPSPILIQCQPQQPPPRYSCFPSRQTGQASLCYLPCARNVANQRELWHRTRASPDAAPLRLGIFRSTPANDSAAQNQ</sequence>
<reference evidence="2" key="1">
    <citation type="journal article" date="2014" name="Proc. Natl. Acad. Sci. U.S.A.">
        <title>Extensive sampling of basidiomycete genomes demonstrates inadequacy of the white-rot/brown-rot paradigm for wood decay fungi.</title>
        <authorList>
            <person name="Riley R."/>
            <person name="Salamov A.A."/>
            <person name="Brown D.W."/>
            <person name="Nagy L.G."/>
            <person name="Floudas D."/>
            <person name="Held B.W."/>
            <person name="Levasseur A."/>
            <person name="Lombard V."/>
            <person name="Morin E."/>
            <person name="Otillar R."/>
            <person name="Lindquist E.A."/>
            <person name="Sun H."/>
            <person name="LaButti K.M."/>
            <person name="Schmutz J."/>
            <person name="Jabbour D."/>
            <person name="Luo H."/>
            <person name="Baker S.E."/>
            <person name="Pisabarro A.G."/>
            <person name="Walton J.D."/>
            <person name="Blanchette R.A."/>
            <person name="Henrissat B."/>
            <person name="Martin F."/>
            <person name="Cullen D."/>
            <person name="Hibbett D.S."/>
            <person name="Grigoriev I.V."/>
        </authorList>
    </citation>
    <scope>NUCLEOTIDE SEQUENCE [LARGE SCALE GENOMIC DNA]</scope>
    <source>
        <strain evidence="2">FD-172 SS1</strain>
    </source>
</reference>
<name>A0A067MEH4_BOTB1</name>
<evidence type="ECO:0000313" key="1">
    <source>
        <dbReference type="EMBL" id="KDQ14173.1"/>
    </source>
</evidence>
<accession>A0A067MEH4</accession>
<evidence type="ECO:0000313" key="2">
    <source>
        <dbReference type="Proteomes" id="UP000027195"/>
    </source>
</evidence>
<gene>
    <name evidence="1" type="ORF">BOTBODRAFT_32958</name>
</gene>